<evidence type="ECO:0000256" key="7">
    <source>
        <dbReference type="RuleBase" id="RU361219"/>
    </source>
</evidence>
<keyword evidence="10" id="KW-1185">Reference proteome</keyword>
<sequence length="1192" mass="133005">MNKLHRNSAKDVVKRSQSEIEIIGESLINLAMRQTCIWQQINITQIKTFNTINTFAFGKVQQLLSATVNDNCVFAGLMKSRKNALLQSDKQLFLFSTGKFKCFLMCVSMDYYFDSATILCLSVLAVSEVLWLFKSSNTANKRFEVTFYALLTICCIICLKFGILSRTQMLWTLVTMPSRASMSTTNLTKLEISQLLSDVFPFLPNFISGFLVLCGIADFKNAAVYVISTASTHVALFLSLLIVCKFSQSYSKSKKLFNKVRRKTSVMPYFSVVIIFVAVLLRFVDKSYLTEEFINITNTASFSFVTLWFAYFQLLKRIICPPTGYRHPMDSCVQPMTKSVQTISEKETIHKVERKNAAVEAYLDCSTPLHSTFVLTKPVRSVEDLCELLNHKDQVKTMSDEEVLLLLKKGKMQSYSLESLLEESRAVYIRRLWFSDLCSKNQSVDCIPHQNYDYSLSSNACCENTLGYIPVPVGFAGPLKVDDRTVYIPLSTTEGCLVASLNRGCRALQLSAGVRTVLLGDRMTRGPVVCFEDIVQAHEFKLWIENEDNYLLLKNIFNSTSRYAKLTAIDVALSGRFVYLRFSATTGDAMGMNMISKGVELVLSELQHNYFPNMKIISLSGNYCVDKKASAMNWIVGRGKSVSCEAVVRRSVVTDILKTDVDSLVELNTLKNLVGSARAGVLGGFNAHSANIVAAIFLSTGQDIAEVVGSSQCLTFLEKTENGDLRISCTMPTLEVGTVGGGTVLPAQKACLEILGCAGSCDEFPGNNARRFSRIICAAVLAGELSLLSALCAGHLVRSHMRYNRSNLKLKSATVEDSFLEQFTTLTNRALKPKNIAPQSCSTLCTSAIVAFHLTELMPSSRRSSCVVALSKSNPTAIIALQAVETLLELHIYYIYVGNLLKGAFIASLLVVHYFKLNMAEDVAGKFREAGIVPDVLDKAPTEKLEVLFPGKPAVNLGDTFHTLDVRHAPKVSYPGKEGHYYSLIMIDPDNLSRENPCQAEWIQWMVLNIPYDAISAGMMSRHLVGYMIPGPQPRTGLHRFVFLLFEHHMRKLNQPSIKSRAKFKVREFMAKHKLSDPVAGNYFLSQHDEKTILIAAQLNKMPAANVGNAGDMHEFETFETKDKAIFRVTEHTDQRQTIDRSRFVANTFADTEHEIDNRLKRHAIVVIPRPKFGSSSSSEDRSSRSSLHSIH</sequence>
<dbReference type="EC" id="1.1.1.34" evidence="7"/>
<dbReference type="UniPathway" id="UPA00058">
    <property type="reaction ID" value="UER00103"/>
</dbReference>
<keyword evidence="5 7" id="KW-0560">Oxidoreductase</keyword>
<dbReference type="EMBL" id="JYDH01000020">
    <property type="protein sequence ID" value="KRY39268.1"/>
    <property type="molecule type" value="Genomic_DNA"/>
</dbReference>
<dbReference type="PROSITE" id="PS00318">
    <property type="entry name" value="HMG_COA_REDUCTASE_2"/>
    <property type="match status" value="1"/>
</dbReference>
<dbReference type="GO" id="GO:0016126">
    <property type="term" value="P:sterol biosynthetic process"/>
    <property type="evidence" value="ECO:0007669"/>
    <property type="project" value="TreeGrafter"/>
</dbReference>
<dbReference type="Gene3D" id="3.90.770.10">
    <property type="entry name" value="3-hydroxy-3-methylglutaryl-coenzyme A Reductase, Chain A, domain 2"/>
    <property type="match status" value="1"/>
</dbReference>
<comment type="subcellular location">
    <subcellularLocation>
        <location evidence="7">Endoplasmic reticulum membrane</location>
        <topology evidence="7">Multi-pass membrane protein</topology>
    </subcellularLocation>
    <subcellularLocation>
        <location evidence="1">Membrane</location>
    </subcellularLocation>
</comment>
<comment type="similarity">
    <text evidence="3 7">Belongs to the HMG-CoA reductase family.</text>
</comment>
<evidence type="ECO:0000256" key="2">
    <source>
        <dbReference type="ARBA" id="ARBA00005084"/>
    </source>
</evidence>
<keyword evidence="7" id="KW-0812">Transmembrane</keyword>
<comment type="catalytic activity">
    <reaction evidence="7">
        <text>(R)-mevalonate + 2 NADP(+) + CoA = (3S)-3-hydroxy-3-methylglutaryl-CoA + 2 NADPH + 2 H(+)</text>
        <dbReference type="Rhea" id="RHEA:15989"/>
        <dbReference type="ChEBI" id="CHEBI:15378"/>
        <dbReference type="ChEBI" id="CHEBI:36464"/>
        <dbReference type="ChEBI" id="CHEBI:43074"/>
        <dbReference type="ChEBI" id="CHEBI:57287"/>
        <dbReference type="ChEBI" id="CHEBI:57783"/>
        <dbReference type="ChEBI" id="CHEBI:58349"/>
        <dbReference type="EC" id="1.1.1.34"/>
    </reaction>
</comment>
<dbReference type="CDD" id="cd00866">
    <property type="entry name" value="PEBP_euk"/>
    <property type="match status" value="1"/>
</dbReference>
<keyword evidence="7" id="KW-1133">Transmembrane helix</keyword>
<feature type="transmembrane region" description="Helical" evidence="7">
    <location>
        <begin position="111"/>
        <end position="133"/>
    </location>
</feature>
<dbReference type="InterPro" id="IPR009029">
    <property type="entry name" value="HMG_CoA_Rdtase_sub-bd_dom_sf"/>
</dbReference>
<dbReference type="PANTHER" id="PTHR10572:SF24">
    <property type="entry name" value="3-HYDROXY-3-METHYLGLUTARYL-COENZYME A REDUCTASE"/>
    <property type="match status" value="1"/>
</dbReference>
<evidence type="ECO:0000313" key="9">
    <source>
        <dbReference type="EMBL" id="KRY39268.1"/>
    </source>
</evidence>
<proteinExistence type="inferred from homology"/>
<evidence type="ECO:0000313" key="10">
    <source>
        <dbReference type="Proteomes" id="UP000054776"/>
    </source>
</evidence>
<dbReference type="InterPro" id="IPR036610">
    <property type="entry name" value="PEBP-like_sf"/>
</dbReference>
<dbReference type="InterPro" id="IPR023282">
    <property type="entry name" value="HMG_CoA_Rdtase_N"/>
</dbReference>
<dbReference type="STRING" id="6334.A0A0V1BPZ6"/>
<gene>
    <name evidence="9" type="primary">HMGCR</name>
    <name evidence="9" type="ORF">T01_11733</name>
</gene>
<dbReference type="PANTHER" id="PTHR10572">
    <property type="entry name" value="3-HYDROXY-3-METHYLGLUTARYL-COENZYME A REDUCTASE"/>
    <property type="match status" value="1"/>
</dbReference>
<dbReference type="FunFam" id="3.90.770.10:FF:000001">
    <property type="entry name" value="3-hydroxy-3-methylglutaryl coenzyme A reductase"/>
    <property type="match status" value="1"/>
</dbReference>
<accession>A0A0V1BPZ6</accession>
<dbReference type="Gene3D" id="3.90.280.10">
    <property type="entry name" value="PEBP-like"/>
    <property type="match status" value="1"/>
</dbReference>
<dbReference type="GO" id="GO:0004420">
    <property type="term" value="F:hydroxymethylglutaryl-CoA reductase (NADPH) activity"/>
    <property type="evidence" value="ECO:0007669"/>
    <property type="project" value="UniProtKB-EC"/>
</dbReference>
<dbReference type="SUPFAM" id="SSF56542">
    <property type="entry name" value="Substrate-binding domain of HMG-CoA reductase"/>
    <property type="match status" value="1"/>
</dbReference>
<dbReference type="InterPro" id="IPR035810">
    <property type="entry name" value="PEBP_euk"/>
</dbReference>
<dbReference type="PROSITE" id="PS50065">
    <property type="entry name" value="HMG_COA_REDUCTASE_4"/>
    <property type="match status" value="1"/>
</dbReference>
<dbReference type="GO" id="GO:0005789">
    <property type="term" value="C:endoplasmic reticulum membrane"/>
    <property type="evidence" value="ECO:0007669"/>
    <property type="project" value="UniProtKB-SubCell"/>
</dbReference>
<dbReference type="InterPro" id="IPR002202">
    <property type="entry name" value="HMG_CoA_Rdtase"/>
</dbReference>
<dbReference type="CDD" id="cd00643">
    <property type="entry name" value="HMG-CoA_reductase_classI"/>
    <property type="match status" value="1"/>
</dbReference>
<dbReference type="PRINTS" id="PR00071">
    <property type="entry name" value="HMGCOARDTASE"/>
</dbReference>
<dbReference type="SUPFAM" id="SSF55035">
    <property type="entry name" value="NAD-binding domain of HMG-CoA reductase"/>
    <property type="match status" value="1"/>
</dbReference>
<feature type="transmembrane region" description="Helical" evidence="7">
    <location>
        <begin position="145"/>
        <end position="163"/>
    </location>
</feature>
<feature type="transmembrane region" description="Helical" evidence="7">
    <location>
        <begin position="199"/>
        <end position="219"/>
    </location>
</feature>
<keyword evidence="4 7" id="KW-0521">NADP</keyword>
<dbReference type="GO" id="GO:0008299">
    <property type="term" value="P:isoprenoid biosynthetic process"/>
    <property type="evidence" value="ECO:0007669"/>
    <property type="project" value="InterPro"/>
</dbReference>
<keyword evidence="7" id="KW-0256">Endoplasmic reticulum</keyword>
<dbReference type="OrthoDB" id="310654at2759"/>
<dbReference type="InterPro" id="IPR023076">
    <property type="entry name" value="HMG_CoA_Rdtase_CS"/>
</dbReference>
<dbReference type="Proteomes" id="UP000054776">
    <property type="component" value="Unassembled WGS sequence"/>
</dbReference>
<protein>
    <recommendedName>
        <fullName evidence="7">3-hydroxy-3-methylglutaryl coenzyme A reductase</fullName>
        <shortName evidence="7">HMG-CoA reductase</shortName>
        <ecNumber evidence="7">1.1.1.34</ecNumber>
    </recommendedName>
</protein>
<organism evidence="9 10">
    <name type="scientific">Trichinella spiralis</name>
    <name type="common">Trichina worm</name>
    <dbReference type="NCBI Taxonomy" id="6334"/>
    <lineage>
        <taxon>Eukaryota</taxon>
        <taxon>Metazoa</taxon>
        <taxon>Ecdysozoa</taxon>
        <taxon>Nematoda</taxon>
        <taxon>Enoplea</taxon>
        <taxon>Dorylaimia</taxon>
        <taxon>Trichinellida</taxon>
        <taxon>Trichinellidae</taxon>
        <taxon>Trichinella</taxon>
    </lineage>
</organism>
<dbReference type="InParanoid" id="A0A0V1BPZ6"/>
<dbReference type="GO" id="GO:0015936">
    <property type="term" value="P:coenzyme A metabolic process"/>
    <property type="evidence" value="ECO:0007669"/>
    <property type="project" value="InterPro"/>
</dbReference>
<dbReference type="AlphaFoldDB" id="A0A0V1BPZ6"/>
<dbReference type="PROSITE" id="PS01192">
    <property type="entry name" value="HMG_COA_REDUCTASE_3"/>
    <property type="match status" value="1"/>
</dbReference>
<evidence type="ECO:0000256" key="5">
    <source>
        <dbReference type="ARBA" id="ARBA00023002"/>
    </source>
</evidence>
<evidence type="ECO:0000256" key="1">
    <source>
        <dbReference type="ARBA" id="ARBA00004370"/>
    </source>
</evidence>
<dbReference type="NCBIfam" id="TIGR00533">
    <property type="entry name" value="HMG_CoA_R_NADP"/>
    <property type="match status" value="1"/>
</dbReference>
<dbReference type="SUPFAM" id="SSF49777">
    <property type="entry name" value="PEBP-like"/>
    <property type="match status" value="1"/>
</dbReference>
<comment type="pathway">
    <text evidence="2 7">Metabolic intermediate biosynthesis; (R)-mevalonate biosynthesis; (R)-mevalonate from acetyl-CoA: step 3/3.</text>
</comment>
<evidence type="ECO:0000256" key="4">
    <source>
        <dbReference type="ARBA" id="ARBA00022857"/>
    </source>
</evidence>
<evidence type="ECO:0000256" key="3">
    <source>
        <dbReference type="ARBA" id="ARBA00007661"/>
    </source>
</evidence>
<dbReference type="Pfam" id="PF01161">
    <property type="entry name" value="PBP"/>
    <property type="match status" value="1"/>
</dbReference>
<feature type="transmembrane region" description="Helical" evidence="7">
    <location>
        <begin position="225"/>
        <end position="246"/>
    </location>
</feature>
<dbReference type="Gene3D" id="1.10.3270.10">
    <property type="entry name" value="HMGR, N-terminal domain"/>
    <property type="match status" value="1"/>
</dbReference>
<dbReference type="InterPro" id="IPR008914">
    <property type="entry name" value="PEBP"/>
</dbReference>
<dbReference type="Pfam" id="PF00368">
    <property type="entry name" value="HMG-CoA_red"/>
    <property type="match status" value="1"/>
</dbReference>
<dbReference type="InterPro" id="IPR009023">
    <property type="entry name" value="HMG_CoA_Rdtase_NAD(P)-bd_sf"/>
</dbReference>
<dbReference type="PROSITE" id="PS00066">
    <property type="entry name" value="HMG_COA_REDUCTASE_1"/>
    <property type="match status" value="1"/>
</dbReference>
<comment type="caution">
    <text evidence="9">The sequence shown here is derived from an EMBL/GenBank/DDBJ whole genome shotgun (WGS) entry which is preliminary data.</text>
</comment>
<feature type="region of interest" description="Disordered" evidence="8">
    <location>
        <begin position="1171"/>
        <end position="1192"/>
    </location>
</feature>
<dbReference type="FunFam" id="3.30.70.420:FF:000001">
    <property type="entry name" value="3-hydroxy-3-methylglutaryl coenzyme A reductase"/>
    <property type="match status" value="1"/>
</dbReference>
<evidence type="ECO:0000256" key="6">
    <source>
        <dbReference type="ARBA" id="ARBA00023136"/>
    </source>
</evidence>
<keyword evidence="6 7" id="KW-0472">Membrane</keyword>
<dbReference type="InterPro" id="IPR004554">
    <property type="entry name" value="HMG_CoA_Rdtase_eu_arc"/>
</dbReference>
<dbReference type="GO" id="GO:0005778">
    <property type="term" value="C:peroxisomal membrane"/>
    <property type="evidence" value="ECO:0007669"/>
    <property type="project" value="TreeGrafter"/>
</dbReference>
<evidence type="ECO:0000256" key="8">
    <source>
        <dbReference type="SAM" id="MobiDB-lite"/>
    </source>
</evidence>
<reference evidence="9 10" key="1">
    <citation type="submission" date="2015-01" db="EMBL/GenBank/DDBJ databases">
        <title>Evolution of Trichinella species and genotypes.</title>
        <authorList>
            <person name="Korhonen P.K."/>
            <person name="Edoardo P."/>
            <person name="Giuseppe L.R."/>
            <person name="Gasser R.B."/>
        </authorList>
    </citation>
    <scope>NUCLEOTIDE SEQUENCE [LARGE SCALE GENOMIC DNA]</scope>
    <source>
        <strain evidence="9">ISS3</strain>
    </source>
</reference>
<dbReference type="Gene3D" id="3.30.70.420">
    <property type="entry name" value="Hydroxymethylglutaryl-CoA reductase, class I/II, NAD/NADP-binding domain"/>
    <property type="match status" value="1"/>
</dbReference>
<dbReference type="InterPro" id="IPR023074">
    <property type="entry name" value="HMG_CoA_Rdtase_cat_sf"/>
</dbReference>
<feature type="transmembrane region" description="Helical" evidence="7">
    <location>
        <begin position="266"/>
        <end position="284"/>
    </location>
</feature>
<name>A0A0V1BPZ6_TRISP</name>